<keyword evidence="12" id="KW-1185">Reference proteome</keyword>
<feature type="domain" description="Methylene-tetrahydrofolate reductase C-terminal-like" evidence="10">
    <location>
        <begin position="396"/>
        <end position="479"/>
    </location>
</feature>
<accession>A0A6G7PWD7</accession>
<dbReference type="Pfam" id="PF02219">
    <property type="entry name" value="MTHFR"/>
    <property type="match status" value="1"/>
</dbReference>
<sequence length="503" mass="56373">MEKVREALARKEFIFTFELVPGRGSRGKAYDQLVAFAEAAARGGRLHALSITENAGGHPALAPEVLGREIKALGLETIIHFSCKDRNRNQMESHLFAWDREGFHTILVMTGDFPRVGFGGQAKPVFDLDSVQTLALISRLNQGYVIRNGQRLPPTSFFKGCVVSPFKRLEAEVMTQYFKLERKISAGADFVITQIGFDARKFDELLRYLRLRNLEIPVIGGVFVLDLPLARIMHRGRIPGCRVTDELLAKIEAESEAPDGGLSARLLRAAKQVALLKGLGYAGAHICGPNLTYEQVEFIVEKALELTDNWLEFVPEFTFAPEGTFYLFQKDPRTGLNTDDLTPRAPASSSPWHYVINRLIHDNFFLPDGPLFSFTRRLFLSLADSPLAGMLDSLEYFVKKILFDCRSCGDCTLGELAFLCPQSKCAKYLLNGPCGGSYDGWCEVFPGKRRCLYVQAYERLKAQGEEESLARGMVPPRDWALNGTSSWINYFSGRDHHRLGDKK</sequence>
<dbReference type="SUPFAM" id="SSF51730">
    <property type="entry name" value="FAD-linked oxidoreductase"/>
    <property type="match status" value="1"/>
</dbReference>
<keyword evidence="5 9" id="KW-0274">FAD</keyword>
<evidence type="ECO:0000256" key="3">
    <source>
        <dbReference type="ARBA" id="ARBA00006743"/>
    </source>
</evidence>
<evidence type="ECO:0000256" key="6">
    <source>
        <dbReference type="ARBA" id="ARBA00023002"/>
    </source>
</evidence>
<dbReference type="Pfam" id="PF12225">
    <property type="entry name" value="DUF5981"/>
    <property type="match status" value="1"/>
</dbReference>
<name>A0A6G7PWD7_9BACT</name>
<organism evidence="11 12">
    <name type="scientific">Thermosulfuriphilus ammonigenes</name>
    <dbReference type="NCBI Taxonomy" id="1936021"/>
    <lineage>
        <taxon>Bacteria</taxon>
        <taxon>Pseudomonadati</taxon>
        <taxon>Thermodesulfobacteriota</taxon>
        <taxon>Thermodesulfobacteria</taxon>
        <taxon>Thermodesulfobacteriales</taxon>
        <taxon>Thermodesulfobacteriaceae</taxon>
        <taxon>Thermosulfuriphilus</taxon>
    </lineage>
</organism>
<keyword evidence="6 9" id="KW-0560">Oxidoreductase</keyword>
<comment type="pathway">
    <text evidence="7">Amino-acid biosynthesis; L-methionine biosynthesis via de novo pathway.</text>
</comment>
<dbReference type="KEGG" id="tav:G4V39_05945"/>
<dbReference type="Gene3D" id="3.20.20.220">
    <property type="match status" value="1"/>
</dbReference>
<dbReference type="PANTHER" id="PTHR45754:SF3">
    <property type="entry name" value="METHYLENETETRAHYDROFOLATE REDUCTASE (NADPH)"/>
    <property type="match status" value="1"/>
</dbReference>
<dbReference type="EMBL" id="CP048877">
    <property type="protein sequence ID" value="QIJ71831.1"/>
    <property type="molecule type" value="Genomic_DNA"/>
</dbReference>
<evidence type="ECO:0000256" key="4">
    <source>
        <dbReference type="ARBA" id="ARBA00022630"/>
    </source>
</evidence>
<evidence type="ECO:0000256" key="1">
    <source>
        <dbReference type="ARBA" id="ARBA00001974"/>
    </source>
</evidence>
<protein>
    <recommendedName>
        <fullName evidence="9">Methylenetetrahydrofolate reductase</fullName>
    </recommendedName>
</protein>
<dbReference type="InterPro" id="IPR029041">
    <property type="entry name" value="FAD-linked_oxidoreductase-like"/>
</dbReference>
<dbReference type="GO" id="GO:0071949">
    <property type="term" value="F:FAD binding"/>
    <property type="evidence" value="ECO:0007669"/>
    <property type="project" value="TreeGrafter"/>
</dbReference>
<dbReference type="GO" id="GO:0009086">
    <property type="term" value="P:methionine biosynthetic process"/>
    <property type="evidence" value="ECO:0007669"/>
    <property type="project" value="TreeGrafter"/>
</dbReference>
<dbReference type="UniPathway" id="UPA00193"/>
<dbReference type="InterPro" id="IPR003171">
    <property type="entry name" value="Mehydrof_redctse-like"/>
</dbReference>
<dbReference type="GO" id="GO:0106312">
    <property type="term" value="F:methylenetetrahydrofolate reductase (NADH) activity"/>
    <property type="evidence" value="ECO:0007669"/>
    <property type="project" value="UniProtKB-EC"/>
</dbReference>
<evidence type="ECO:0000256" key="7">
    <source>
        <dbReference type="ARBA" id="ARBA00034478"/>
    </source>
</evidence>
<evidence type="ECO:0000313" key="11">
    <source>
        <dbReference type="EMBL" id="QIJ71831.1"/>
    </source>
</evidence>
<evidence type="ECO:0000256" key="2">
    <source>
        <dbReference type="ARBA" id="ARBA00004777"/>
    </source>
</evidence>
<keyword evidence="4 9" id="KW-0285">Flavoprotein</keyword>
<dbReference type="RefSeq" id="WP_166032049.1">
    <property type="nucleotide sequence ID" value="NZ_CP048877.1"/>
</dbReference>
<comment type="pathway">
    <text evidence="2 9">One-carbon metabolism; tetrahydrofolate interconversion.</text>
</comment>
<dbReference type="Proteomes" id="UP000502179">
    <property type="component" value="Chromosome"/>
</dbReference>
<evidence type="ECO:0000256" key="9">
    <source>
        <dbReference type="RuleBase" id="RU003862"/>
    </source>
</evidence>
<dbReference type="PANTHER" id="PTHR45754">
    <property type="entry name" value="METHYLENETETRAHYDROFOLATE REDUCTASE"/>
    <property type="match status" value="1"/>
</dbReference>
<dbReference type="AlphaFoldDB" id="A0A6G7PWD7"/>
<proteinExistence type="inferred from homology"/>
<evidence type="ECO:0000313" key="12">
    <source>
        <dbReference type="Proteomes" id="UP000502179"/>
    </source>
</evidence>
<evidence type="ECO:0000259" key="10">
    <source>
        <dbReference type="Pfam" id="PF12225"/>
    </source>
</evidence>
<gene>
    <name evidence="11" type="ORF">G4V39_05945</name>
</gene>
<dbReference type="GO" id="GO:0005829">
    <property type="term" value="C:cytosol"/>
    <property type="evidence" value="ECO:0007669"/>
    <property type="project" value="TreeGrafter"/>
</dbReference>
<evidence type="ECO:0000256" key="8">
    <source>
        <dbReference type="ARBA" id="ARBA00048628"/>
    </source>
</evidence>
<reference evidence="11 12" key="1">
    <citation type="submission" date="2020-02" db="EMBL/GenBank/DDBJ databases">
        <title>Genome analysis of Thermosulfuriphilus ammonigenes ST65T, an anaerobic thermophilic chemolithoautotrophic bacterium isolated from a deep-sea hydrothermal vent.</title>
        <authorList>
            <person name="Slobodkina G."/>
            <person name="Allioux M."/>
            <person name="Merkel A."/>
            <person name="Alain K."/>
            <person name="Jebbar M."/>
            <person name="Slobodkin A."/>
        </authorList>
    </citation>
    <scope>NUCLEOTIDE SEQUENCE [LARGE SCALE GENOMIC DNA]</scope>
    <source>
        <strain evidence="11 12">ST65</strain>
    </source>
</reference>
<evidence type="ECO:0000256" key="5">
    <source>
        <dbReference type="ARBA" id="ARBA00022827"/>
    </source>
</evidence>
<dbReference type="InterPro" id="IPR022026">
    <property type="entry name" value="DUF5981"/>
</dbReference>
<dbReference type="GO" id="GO:0035999">
    <property type="term" value="P:tetrahydrofolate interconversion"/>
    <property type="evidence" value="ECO:0007669"/>
    <property type="project" value="UniProtKB-UniPathway"/>
</dbReference>
<comment type="cofactor">
    <cofactor evidence="1 9">
        <name>FAD</name>
        <dbReference type="ChEBI" id="CHEBI:57692"/>
    </cofactor>
</comment>
<comment type="similarity">
    <text evidence="3 9">Belongs to the methylenetetrahydrofolate reductase family.</text>
</comment>
<comment type="catalytic activity">
    <reaction evidence="8">
        <text>(6S)-5-methyl-5,6,7,8-tetrahydrofolate + NAD(+) = (6R)-5,10-methylene-5,6,7,8-tetrahydrofolate + NADH + H(+)</text>
        <dbReference type="Rhea" id="RHEA:19821"/>
        <dbReference type="ChEBI" id="CHEBI:15378"/>
        <dbReference type="ChEBI" id="CHEBI:15636"/>
        <dbReference type="ChEBI" id="CHEBI:18608"/>
        <dbReference type="ChEBI" id="CHEBI:57540"/>
        <dbReference type="ChEBI" id="CHEBI:57945"/>
        <dbReference type="EC" id="1.5.1.54"/>
    </reaction>
    <physiologicalReaction direction="right-to-left" evidence="8">
        <dbReference type="Rhea" id="RHEA:19823"/>
    </physiologicalReaction>
</comment>